<name>A0A5N5K0D9_9ROSI</name>
<evidence type="ECO:0000256" key="3">
    <source>
        <dbReference type="ARBA" id="ARBA00023163"/>
    </source>
</evidence>
<dbReference type="GO" id="GO:0003700">
    <property type="term" value="F:DNA-binding transcription factor activity"/>
    <property type="evidence" value="ECO:0007669"/>
    <property type="project" value="InterPro"/>
</dbReference>
<evidence type="ECO:0000256" key="2">
    <source>
        <dbReference type="ARBA" id="ARBA00023015"/>
    </source>
</evidence>
<evidence type="ECO:0000259" key="6">
    <source>
        <dbReference type="PROSITE" id="PS50888"/>
    </source>
</evidence>
<gene>
    <name evidence="7" type="ORF">DKX38_022511</name>
</gene>
<dbReference type="GO" id="GO:0046983">
    <property type="term" value="F:protein dimerization activity"/>
    <property type="evidence" value="ECO:0007669"/>
    <property type="project" value="InterPro"/>
</dbReference>
<evidence type="ECO:0000256" key="1">
    <source>
        <dbReference type="ARBA" id="ARBA00004123"/>
    </source>
</evidence>
<feature type="region of interest" description="Disordered" evidence="5">
    <location>
        <begin position="459"/>
        <end position="484"/>
    </location>
</feature>
<dbReference type="PROSITE" id="PS50888">
    <property type="entry name" value="BHLH"/>
    <property type="match status" value="1"/>
</dbReference>
<feature type="compositionally biased region" description="Low complexity" evidence="5">
    <location>
        <begin position="228"/>
        <end position="244"/>
    </location>
</feature>
<comment type="caution">
    <text evidence="7">The sequence shown here is derived from an EMBL/GenBank/DDBJ whole genome shotgun (WGS) entry which is preliminary data.</text>
</comment>
<reference evidence="8" key="1">
    <citation type="journal article" date="2019" name="Gigascience">
        <title>De novo genome assembly of the endangered Acer yangbiense, a plant species with extremely small populations endemic to Yunnan Province, China.</title>
        <authorList>
            <person name="Yang J."/>
            <person name="Wariss H.M."/>
            <person name="Tao L."/>
            <person name="Zhang R."/>
            <person name="Yun Q."/>
            <person name="Hollingsworth P."/>
            <person name="Dao Z."/>
            <person name="Luo G."/>
            <person name="Guo H."/>
            <person name="Ma Y."/>
            <person name="Sun W."/>
        </authorList>
    </citation>
    <scope>NUCLEOTIDE SEQUENCE [LARGE SCALE GENOMIC DNA]</scope>
    <source>
        <strain evidence="8">cv. br00</strain>
    </source>
</reference>
<evidence type="ECO:0000313" key="8">
    <source>
        <dbReference type="Proteomes" id="UP000326939"/>
    </source>
</evidence>
<feature type="region of interest" description="Disordered" evidence="5">
    <location>
        <begin position="278"/>
        <end position="324"/>
    </location>
</feature>
<dbReference type="Gene3D" id="4.10.280.10">
    <property type="entry name" value="Helix-loop-helix DNA-binding domain"/>
    <property type="match status" value="1"/>
</dbReference>
<dbReference type="PANTHER" id="PTHR46412:SF3">
    <property type="entry name" value="TRANSCRIPTION FACTOR BIM1"/>
    <property type="match status" value="1"/>
</dbReference>
<dbReference type="CDD" id="cd11453">
    <property type="entry name" value="bHLH_AtBIM_like"/>
    <property type="match status" value="1"/>
</dbReference>
<dbReference type="PANTHER" id="PTHR46412">
    <property type="entry name" value="BES1-INTERACTING MYC-LIKE PROTEIN"/>
    <property type="match status" value="1"/>
</dbReference>
<proteinExistence type="predicted"/>
<evidence type="ECO:0000256" key="4">
    <source>
        <dbReference type="ARBA" id="ARBA00023242"/>
    </source>
</evidence>
<dbReference type="InterPro" id="IPR044295">
    <property type="entry name" value="BIM1/2/3"/>
</dbReference>
<keyword evidence="2" id="KW-0805">Transcription regulation</keyword>
<dbReference type="GO" id="GO:0006351">
    <property type="term" value="P:DNA-templated transcription"/>
    <property type="evidence" value="ECO:0007669"/>
    <property type="project" value="InterPro"/>
</dbReference>
<evidence type="ECO:0000256" key="5">
    <source>
        <dbReference type="SAM" id="MobiDB-lite"/>
    </source>
</evidence>
<feature type="domain" description="BHLH" evidence="6">
    <location>
        <begin position="307"/>
        <end position="390"/>
    </location>
</feature>
<feature type="region of interest" description="Disordered" evidence="5">
    <location>
        <begin position="1"/>
        <end position="47"/>
    </location>
</feature>
<keyword evidence="3" id="KW-0804">Transcription</keyword>
<sequence>MELPQQSPFGTEGRKPPHDFLSLDSHSSTVQQDPTPPSQGGFLQTHDFLQPLERVSKATAREVEILTIEKPPPPAPPPSVEHILPGGIGTYSISHVSYFNQRVPKPENALFSVAQASSTDKNDENSNCSSYSASGFTLWEESALKMGKTGKENVGERSNIIRDQRHRPAPNCEISPRLSHSMASLTNGTLGSKLDYLMTESDNWKYVRHVTEAAVKTGQWMTSERPSHSSSNNHRNSFSSLSSSQPPGLKSTQSFIEMIQSAKGSTLDDDLDDEETFLLKKETPSPIHKGELRVKIDGKSNDQKPNTPRSKHSATEQRRRSKINDRHALTDFHLENLRTFSSNQLVFNVVDVLLQVKFQFQTLRELIPHGDQKRDKASFLLEVIEYVQFLQEKVQKYEGLYQGWNHELAKLGPCLALHCLKKRNNTRPVESSIDQSRGVNSGVSPALLLAAKLDEKNTTISSSINPGGARNPDESDTSSASTFNAMDNQPGITNKAMPFPISLQPNLFNTGRIAGAAAQFPPRLAFDAEKTETEPQPQPWHAMSCTSDGAVASDKLKQQNLTVEGGTISISSAYSQGSKSFKEMITLQNLSKASYSVNLLLNTLTQALQSSGVDLSQASVSVQIELGKKGNSRQTAPTSIVKIYWH</sequence>
<organism evidence="7 8">
    <name type="scientific">Salix brachista</name>
    <dbReference type="NCBI Taxonomy" id="2182728"/>
    <lineage>
        <taxon>Eukaryota</taxon>
        <taxon>Viridiplantae</taxon>
        <taxon>Streptophyta</taxon>
        <taxon>Embryophyta</taxon>
        <taxon>Tracheophyta</taxon>
        <taxon>Spermatophyta</taxon>
        <taxon>Magnoliopsida</taxon>
        <taxon>eudicotyledons</taxon>
        <taxon>Gunneridae</taxon>
        <taxon>Pentapetalae</taxon>
        <taxon>rosids</taxon>
        <taxon>fabids</taxon>
        <taxon>Malpighiales</taxon>
        <taxon>Salicaceae</taxon>
        <taxon>Saliceae</taxon>
        <taxon>Salix</taxon>
    </lineage>
</organism>
<protein>
    <recommendedName>
        <fullName evidence="6">BHLH domain-containing protein</fullName>
    </recommendedName>
</protein>
<dbReference type="InterPro" id="IPR036638">
    <property type="entry name" value="HLH_DNA-bd_sf"/>
</dbReference>
<dbReference type="GO" id="GO:0005634">
    <property type="term" value="C:nucleus"/>
    <property type="evidence" value="ECO:0007669"/>
    <property type="project" value="UniProtKB-SubCell"/>
</dbReference>
<keyword evidence="4" id="KW-0539">Nucleus</keyword>
<comment type="subcellular location">
    <subcellularLocation>
        <location evidence="1">Nucleus</location>
    </subcellularLocation>
</comment>
<dbReference type="SUPFAM" id="SSF47459">
    <property type="entry name" value="HLH, helix-loop-helix DNA-binding domain"/>
    <property type="match status" value="1"/>
</dbReference>
<dbReference type="InterPro" id="IPR011598">
    <property type="entry name" value="bHLH_dom"/>
</dbReference>
<feature type="compositionally biased region" description="Basic and acidic residues" evidence="5">
    <location>
        <begin position="278"/>
        <end position="302"/>
    </location>
</feature>
<evidence type="ECO:0000313" key="7">
    <source>
        <dbReference type="EMBL" id="KAB5524762.1"/>
    </source>
</evidence>
<accession>A0A5N5K0D9</accession>
<dbReference type="EMBL" id="VDCV01000015">
    <property type="protein sequence ID" value="KAB5524762.1"/>
    <property type="molecule type" value="Genomic_DNA"/>
</dbReference>
<feature type="region of interest" description="Disordered" evidence="5">
    <location>
        <begin position="218"/>
        <end position="251"/>
    </location>
</feature>
<dbReference type="AlphaFoldDB" id="A0A5N5K0D9"/>
<dbReference type="Pfam" id="PF00010">
    <property type="entry name" value="HLH"/>
    <property type="match status" value="1"/>
</dbReference>
<keyword evidence="8" id="KW-1185">Reference proteome</keyword>
<feature type="compositionally biased region" description="Polar residues" evidence="5">
    <location>
        <begin position="24"/>
        <end position="33"/>
    </location>
</feature>
<dbReference type="Proteomes" id="UP000326939">
    <property type="component" value="Chromosome 15"/>
</dbReference>
<feature type="compositionally biased region" description="Basic and acidic residues" evidence="5">
    <location>
        <begin position="313"/>
        <end position="324"/>
    </location>
</feature>